<organism evidence="2 3">
    <name type="scientific">Methanoregula boonei (strain DSM 21154 / JCM 14090 / 6A8)</name>
    <dbReference type="NCBI Taxonomy" id="456442"/>
    <lineage>
        <taxon>Archaea</taxon>
        <taxon>Methanobacteriati</taxon>
        <taxon>Methanobacteriota</taxon>
        <taxon>Stenosarchaea group</taxon>
        <taxon>Methanomicrobia</taxon>
        <taxon>Methanomicrobiales</taxon>
        <taxon>Methanoregulaceae</taxon>
        <taxon>Methanoregula</taxon>
    </lineage>
</organism>
<sequence length="65" mass="7389">MNSFERFCFNLLGMRMKSKREQYAQLRNDIISARLKTPFEVYISTAVVSSILVGLISAVFLGLIT</sequence>
<dbReference type="KEGG" id="mbn:Mboo_1905"/>
<dbReference type="HOGENOM" id="CLU_2839354_0_0_2"/>
<name>A7I9K9_METB6</name>
<keyword evidence="1" id="KW-0812">Transmembrane</keyword>
<keyword evidence="1" id="KW-1133">Transmembrane helix</keyword>
<dbReference type="STRING" id="456442.Mboo_1905"/>
<gene>
    <name evidence="2" type="ordered locus">Mboo_1905</name>
</gene>
<dbReference type="GeneID" id="69101774"/>
<reference evidence="3" key="1">
    <citation type="journal article" date="2015" name="Microbiology">
        <title>Genome of Methanoregula boonei 6A8 reveals adaptations to oligotrophic peatland environments.</title>
        <authorList>
            <person name="Braeuer S."/>
            <person name="Cadillo-Quiroz H."/>
            <person name="Kyrpides N."/>
            <person name="Woyke T."/>
            <person name="Goodwin L."/>
            <person name="Detter C."/>
            <person name="Podell S."/>
            <person name="Yavitt J.B."/>
            <person name="Zinder S.H."/>
        </authorList>
    </citation>
    <scope>NUCLEOTIDE SEQUENCE [LARGE SCALE GENOMIC DNA]</scope>
    <source>
        <strain evidence="3">DSM 21154 / JCM 14090 / 6A8</strain>
    </source>
</reference>
<dbReference type="EMBL" id="CP000780">
    <property type="protein sequence ID" value="ABS56420.1"/>
    <property type="molecule type" value="Genomic_DNA"/>
</dbReference>
<evidence type="ECO:0000313" key="3">
    <source>
        <dbReference type="Proteomes" id="UP000002408"/>
    </source>
</evidence>
<dbReference type="eggNOG" id="arCOG01808">
    <property type="taxonomic scope" value="Archaea"/>
</dbReference>
<protein>
    <submittedName>
        <fullName evidence="2">Uncharacterized protein</fullName>
    </submittedName>
</protein>
<dbReference type="AlphaFoldDB" id="A7I9K9"/>
<dbReference type="RefSeq" id="WP_012107473.1">
    <property type="nucleotide sequence ID" value="NC_009712.1"/>
</dbReference>
<evidence type="ECO:0000256" key="1">
    <source>
        <dbReference type="SAM" id="Phobius"/>
    </source>
</evidence>
<keyword evidence="1" id="KW-0472">Membrane</keyword>
<dbReference type="Proteomes" id="UP000002408">
    <property type="component" value="Chromosome"/>
</dbReference>
<evidence type="ECO:0000313" key="2">
    <source>
        <dbReference type="EMBL" id="ABS56420.1"/>
    </source>
</evidence>
<accession>A7I9K9</accession>
<keyword evidence="3" id="KW-1185">Reference proteome</keyword>
<feature type="transmembrane region" description="Helical" evidence="1">
    <location>
        <begin position="41"/>
        <end position="64"/>
    </location>
</feature>
<proteinExistence type="predicted"/>